<evidence type="ECO:0000256" key="3">
    <source>
        <dbReference type="ARBA" id="ARBA00022853"/>
    </source>
</evidence>
<keyword evidence="3" id="KW-0156">Chromatin regulator</keyword>
<dbReference type="SUPFAM" id="SSF46934">
    <property type="entry name" value="UBA-like"/>
    <property type="match status" value="1"/>
</dbReference>
<feature type="domain" description="Tudor" evidence="8">
    <location>
        <begin position="627"/>
        <end position="687"/>
    </location>
</feature>
<dbReference type="Gene3D" id="2.30.30.140">
    <property type="match status" value="1"/>
</dbReference>
<feature type="compositionally biased region" description="Basic and acidic residues" evidence="6">
    <location>
        <begin position="753"/>
        <end position="762"/>
    </location>
</feature>
<dbReference type="PROSITE" id="PS50304">
    <property type="entry name" value="TUDOR"/>
    <property type="match status" value="1"/>
</dbReference>
<dbReference type="STRING" id="400727.A0A2T7PLF3"/>
<dbReference type="EMBL" id="PZQS01000003">
    <property type="protein sequence ID" value="PVD34249.1"/>
    <property type="molecule type" value="Genomic_DNA"/>
</dbReference>
<comment type="caution">
    <text evidence="9">The sequence shown here is derived from an EMBL/GenBank/DDBJ whole genome shotgun (WGS) entry which is preliminary data.</text>
</comment>
<reference evidence="9 10" key="1">
    <citation type="submission" date="2018-04" db="EMBL/GenBank/DDBJ databases">
        <title>The genome of golden apple snail Pomacea canaliculata provides insight into stress tolerance and invasive adaptation.</title>
        <authorList>
            <person name="Liu C."/>
            <person name="Liu B."/>
            <person name="Ren Y."/>
            <person name="Zhang Y."/>
            <person name="Wang H."/>
            <person name="Li S."/>
            <person name="Jiang F."/>
            <person name="Yin L."/>
            <person name="Zhang G."/>
            <person name="Qian W."/>
            <person name="Fan W."/>
        </authorList>
    </citation>
    <scope>NUCLEOTIDE SEQUENCE [LARGE SCALE GENOMIC DNA]</scope>
    <source>
        <strain evidence="9">SZHN2017</strain>
        <tissue evidence="9">Muscle</tissue>
    </source>
</reference>
<feature type="compositionally biased region" description="Basic and acidic residues" evidence="6">
    <location>
        <begin position="304"/>
        <end position="319"/>
    </location>
</feature>
<dbReference type="CDD" id="cd14270">
    <property type="entry name" value="UBA"/>
    <property type="match status" value="1"/>
</dbReference>
<feature type="compositionally biased region" description="Polar residues" evidence="6">
    <location>
        <begin position="527"/>
        <end position="537"/>
    </location>
</feature>
<comment type="function">
    <text evidence="5">Scaffolding protein that specifically recognizes and binds dimethylarginine-containing proteins. Plays a role in the regulation of translation of target mRNAs by binding Arg/Gly-rich motifs (GAR) in dimethylarginine-containing proteins. In nucleus, acts as a coactivator: recognizes and binds asymmetric dimethylation on the core histone tails associated with transcriptional activation (H3R17me2a and H4R3me2a) and recruits proteins at these arginine-methylated loci. In cytoplasm, acts as an antiviral factor that participates in the assembly of stress granules together with G3BP1.</text>
</comment>
<dbReference type="SUPFAM" id="SSF63748">
    <property type="entry name" value="Tudor/PWWP/MBT"/>
    <property type="match status" value="1"/>
</dbReference>
<organism evidence="9 10">
    <name type="scientific">Pomacea canaliculata</name>
    <name type="common">Golden apple snail</name>
    <dbReference type="NCBI Taxonomy" id="400727"/>
    <lineage>
        <taxon>Eukaryota</taxon>
        <taxon>Metazoa</taxon>
        <taxon>Spiralia</taxon>
        <taxon>Lophotrochozoa</taxon>
        <taxon>Mollusca</taxon>
        <taxon>Gastropoda</taxon>
        <taxon>Caenogastropoda</taxon>
        <taxon>Architaenioglossa</taxon>
        <taxon>Ampullarioidea</taxon>
        <taxon>Ampullariidae</taxon>
        <taxon>Pomacea</taxon>
    </lineage>
</organism>
<dbReference type="InterPro" id="IPR015940">
    <property type="entry name" value="UBA"/>
</dbReference>
<gene>
    <name evidence="9" type="ORF">C0Q70_05517</name>
</gene>
<feature type="domain" description="UBA" evidence="7">
    <location>
        <begin position="243"/>
        <end position="283"/>
    </location>
</feature>
<evidence type="ECO:0000256" key="4">
    <source>
        <dbReference type="ARBA" id="ARBA00023242"/>
    </source>
</evidence>
<comment type="subcellular location">
    <subcellularLocation>
        <location evidence="1">Nucleus</location>
    </subcellularLocation>
</comment>
<protein>
    <recommendedName>
        <fullName evidence="2">Tudor domain-containing protein 3</fullName>
    </recommendedName>
</protein>
<dbReference type="SMART" id="SM01161">
    <property type="entry name" value="DUF1767"/>
    <property type="match status" value="1"/>
</dbReference>
<keyword evidence="4" id="KW-0539">Nucleus</keyword>
<feature type="region of interest" description="Disordered" evidence="6">
    <location>
        <begin position="740"/>
        <end position="777"/>
    </location>
</feature>
<dbReference type="InterPro" id="IPR042470">
    <property type="entry name" value="RMI1_N_C_sf"/>
</dbReference>
<evidence type="ECO:0000256" key="1">
    <source>
        <dbReference type="ARBA" id="ARBA00004123"/>
    </source>
</evidence>
<sequence length="777" mass="84399">MAGDELVRRGWHLTEEGLDQCAENGNTSVDVVIKNALNADLRDIGGKWLPEELGGGKGKLDYLEGPAVLQLQKLRNISAPKDNEESQVAPRLWKMTLTDGHTSCLAIALEPLKNLSLTTPPGTKLLLEGTVDVESCYLLLTNKNVRVLGGRVSSIADSWELKRKLAQQSRAGIQSEGGPPPFVPFGKKISAIEAPKKDNFKSLGVTKQDKEEEDSEFQQQRQATIAEALMGKAKTFGGGSRPAVQDRDVARIVDMGFSPDQANSALRQAGGNVNTAIDGLLGGNYAIGGRGRGGGGRGGSISIKDSRNDGRGENDDRIGSRRGGRGGGRGGGSGARRGRDQDDDDDSLSSRPSGPATLFDFLETKIPTKTEKQQGSRIIQHVASASSQGQKLNSLSQQQNHTRLQTDSNFSSSRVTNSSANSLPQDASMGYSKKAESQIKETGGPVKGDNSRQSQPVDSHSRGQQLDSRHSQISEVSSSNKNARDKVRTNGGGDFQMDDAYGVGALPGRRPQNLPPRLANKLGRDGSAQNQVSSRPVNSDYPDSLDSGNRRTYFNDGSRDGMQSSRGPLKEQSFNSSGRNYANRMDPSSDQPYNKYRNHSVPHSRRDHQNHTQNQGSKQDGLLSQLPWQIGQSVLAKYWEDEQLYPAVIEAVAENGATVVVTFLEYGNQEEVFSSDIHPLPQHNWMNIQNNGYPRPPQCQAAPLLTQPPPGYYSGFVPSDMPAPPPFPGTEPFGVATISTMEFRRGGSGPSYRRKEQPDRRRPTQAYYTPPPRKKDG</sequence>
<evidence type="ECO:0000256" key="6">
    <source>
        <dbReference type="SAM" id="MobiDB-lite"/>
    </source>
</evidence>
<dbReference type="SMART" id="SM00165">
    <property type="entry name" value="UBA"/>
    <property type="match status" value="1"/>
</dbReference>
<dbReference type="AlphaFoldDB" id="A0A2T7PLF3"/>
<feature type="compositionally biased region" description="Low complexity" evidence="6">
    <location>
        <begin position="408"/>
        <end position="422"/>
    </location>
</feature>
<accession>A0A2T7PLF3</accession>
<keyword evidence="10" id="KW-1185">Reference proteome</keyword>
<feature type="compositionally biased region" description="Basic residues" evidence="6">
    <location>
        <begin position="596"/>
        <end position="608"/>
    </location>
</feature>
<dbReference type="Gene3D" id="2.40.50.770">
    <property type="entry name" value="RecQ-mediated genome instability protein Rmi1, C-terminal domain"/>
    <property type="match status" value="1"/>
</dbReference>
<dbReference type="Gene3D" id="1.10.8.10">
    <property type="entry name" value="DNA helicase RuvA subunit, C-terminal domain"/>
    <property type="match status" value="1"/>
</dbReference>
<feature type="compositionally biased region" description="Polar residues" evidence="6">
    <location>
        <begin position="375"/>
        <end position="407"/>
    </location>
</feature>
<dbReference type="InterPro" id="IPR013894">
    <property type="entry name" value="RMI1_OB"/>
</dbReference>
<dbReference type="OrthoDB" id="434939at2759"/>
<dbReference type="Pfam" id="PF08585">
    <property type="entry name" value="RMI1_N_C"/>
    <property type="match status" value="1"/>
</dbReference>
<name>A0A2T7PLF3_POMCA</name>
<feature type="compositionally biased region" description="Gly residues" evidence="6">
    <location>
        <begin position="325"/>
        <end position="335"/>
    </location>
</feature>
<evidence type="ECO:0000313" key="10">
    <source>
        <dbReference type="Proteomes" id="UP000245119"/>
    </source>
</evidence>
<evidence type="ECO:0000256" key="2">
    <source>
        <dbReference type="ARBA" id="ARBA00013421"/>
    </source>
</evidence>
<dbReference type="GO" id="GO:0006325">
    <property type="term" value="P:chromatin organization"/>
    <property type="evidence" value="ECO:0007669"/>
    <property type="project" value="UniProtKB-KW"/>
</dbReference>
<dbReference type="Proteomes" id="UP000245119">
    <property type="component" value="Linkage Group LG3"/>
</dbReference>
<feature type="compositionally biased region" description="Gly residues" evidence="6">
    <location>
        <begin position="289"/>
        <end position="299"/>
    </location>
</feature>
<feature type="compositionally biased region" description="Polar residues" evidence="6">
    <location>
        <begin position="561"/>
        <end position="592"/>
    </location>
</feature>
<dbReference type="SMART" id="SM00333">
    <property type="entry name" value="TUDOR"/>
    <property type="match status" value="1"/>
</dbReference>
<dbReference type="PANTHER" id="PTHR13681">
    <property type="entry name" value="SURVIVAL OF MOTOR NEURON-RELATED-SPLICING FACTOR 30-RELATED"/>
    <property type="match status" value="1"/>
</dbReference>
<dbReference type="PROSITE" id="PS50030">
    <property type="entry name" value="UBA"/>
    <property type="match status" value="1"/>
</dbReference>
<dbReference type="InterPro" id="IPR009060">
    <property type="entry name" value="UBA-like_sf"/>
</dbReference>
<evidence type="ECO:0000313" key="9">
    <source>
        <dbReference type="EMBL" id="PVD34249.1"/>
    </source>
</evidence>
<dbReference type="Pfam" id="PF00627">
    <property type="entry name" value="UBA"/>
    <property type="match status" value="1"/>
</dbReference>
<dbReference type="PANTHER" id="PTHR13681:SF24">
    <property type="entry name" value="TUDOR DOMAIN-CONTAINING PROTEIN 3"/>
    <property type="match status" value="1"/>
</dbReference>
<dbReference type="InterPro" id="IPR002999">
    <property type="entry name" value="Tudor"/>
</dbReference>
<feature type="compositionally biased region" description="Basic and acidic residues" evidence="6">
    <location>
        <begin position="362"/>
        <end position="374"/>
    </location>
</feature>
<feature type="compositionally biased region" description="Polar residues" evidence="6">
    <location>
        <begin position="451"/>
        <end position="466"/>
    </location>
</feature>
<proteinExistence type="predicted"/>
<evidence type="ECO:0000259" key="7">
    <source>
        <dbReference type="PROSITE" id="PS50030"/>
    </source>
</evidence>
<feature type="region of interest" description="Disordered" evidence="6">
    <location>
        <begin position="289"/>
        <end position="621"/>
    </location>
</feature>
<evidence type="ECO:0000256" key="5">
    <source>
        <dbReference type="ARBA" id="ARBA00035105"/>
    </source>
</evidence>
<dbReference type="GO" id="GO:0005634">
    <property type="term" value="C:nucleus"/>
    <property type="evidence" value="ECO:0007669"/>
    <property type="project" value="UniProtKB-SubCell"/>
</dbReference>
<evidence type="ECO:0000259" key="8">
    <source>
        <dbReference type="PROSITE" id="PS50304"/>
    </source>
</evidence>